<keyword evidence="4" id="KW-1185">Reference proteome</keyword>
<accession>A0A5C5VRB1</accession>
<feature type="signal peptide" evidence="1">
    <location>
        <begin position="1"/>
        <end position="19"/>
    </location>
</feature>
<dbReference type="EMBL" id="SJPH01000011">
    <property type="protein sequence ID" value="TWT40687.1"/>
    <property type="molecule type" value="Genomic_DNA"/>
</dbReference>
<dbReference type="AlphaFoldDB" id="A0A5C5VRB1"/>
<dbReference type="NCBIfam" id="TIGR02595">
    <property type="entry name" value="PEP_CTERM"/>
    <property type="match status" value="1"/>
</dbReference>
<reference evidence="3 4" key="1">
    <citation type="submission" date="2019-02" db="EMBL/GenBank/DDBJ databases">
        <title>Deep-cultivation of Planctomycetes and their phenomic and genomic characterization uncovers novel biology.</title>
        <authorList>
            <person name="Wiegand S."/>
            <person name="Jogler M."/>
            <person name="Boedeker C."/>
            <person name="Pinto D."/>
            <person name="Vollmers J."/>
            <person name="Rivas-Marin E."/>
            <person name="Kohn T."/>
            <person name="Peeters S.H."/>
            <person name="Heuer A."/>
            <person name="Rast P."/>
            <person name="Oberbeckmann S."/>
            <person name="Bunk B."/>
            <person name="Jeske O."/>
            <person name="Meyerdierks A."/>
            <person name="Storesund J.E."/>
            <person name="Kallscheuer N."/>
            <person name="Luecker S."/>
            <person name="Lage O.M."/>
            <person name="Pohl T."/>
            <person name="Merkel B.J."/>
            <person name="Hornburger P."/>
            <person name="Mueller R.-W."/>
            <person name="Bruemmer F."/>
            <person name="Labrenz M."/>
            <person name="Spormann A.M."/>
            <person name="Op Den Camp H."/>
            <person name="Overmann J."/>
            <person name="Amann R."/>
            <person name="Jetten M.S.M."/>
            <person name="Mascher T."/>
            <person name="Medema M.H."/>
            <person name="Devos D.P."/>
            <person name="Kaster A.-K."/>
            <person name="Ovreas L."/>
            <person name="Rohde M."/>
            <person name="Galperin M.Y."/>
            <person name="Jogler C."/>
        </authorList>
    </citation>
    <scope>NUCLEOTIDE SEQUENCE [LARGE SCALE GENOMIC DNA]</scope>
    <source>
        <strain evidence="3 4">Pla111</strain>
    </source>
</reference>
<evidence type="ECO:0000256" key="1">
    <source>
        <dbReference type="SAM" id="SignalP"/>
    </source>
</evidence>
<feature type="chain" id="PRO_5022863333" evidence="1">
    <location>
        <begin position="20"/>
        <end position="244"/>
    </location>
</feature>
<comment type="caution">
    <text evidence="3">The sequence shown here is derived from an EMBL/GenBank/DDBJ whole genome shotgun (WGS) entry which is preliminary data.</text>
</comment>
<sequence precursor="true">MTRTLCFAALLGAGCVANGATLTISALDVRSNGVFGHDANVGTAASQQGGSGTVLINGGNPTAAAIPADPLDIQVIYSGLDLDGDSTPNDTVTFTLRVAKFGTDGGALRAFNQGVDTGFGNLNDVEVSMLSWSGTTTDFGAPIVFDGFTGAAAGMGAGAAFTRNVDINGTTVNLSTTGAGFEFPIAALDFLPVPTVRFDNSGGTGGSIVARHYDLQFSASAIPEPSTFVLLGLVACGLAACRRR</sequence>
<dbReference type="RefSeq" id="WP_146575517.1">
    <property type="nucleotide sequence ID" value="NZ_SJPH01000011.1"/>
</dbReference>
<feature type="domain" description="Ice-binding protein C-terminal" evidence="2">
    <location>
        <begin position="221"/>
        <end position="243"/>
    </location>
</feature>
<name>A0A5C5VRB1_9BACT</name>
<dbReference type="Proteomes" id="UP000318995">
    <property type="component" value="Unassembled WGS sequence"/>
</dbReference>
<evidence type="ECO:0000313" key="4">
    <source>
        <dbReference type="Proteomes" id="UP000318995"/>
    </source>
</evidence>
<dbReference type="PROSITE" id="PS51257">
    <property type="entry name" value="PROKAR_LIPOPROTEIN"/>
    <property type="match status" value="1"/>
</dbReference>
<protein>
    <submittedName>
        <fullName evidence="3">PEP-CTERM motif protein</fullName>
    </submittedName>
</protein>
<evidence type="ECO:0000313" key="3">
    <source>
        <dbReference type="EMBL" id="TWT40687.1"/>
    </source>
</evidence>
<keyword evidence="1" id="KW-0732">Signal</keyword>
<dbReference type="OrthoDB" id="279787at2"/>
<gene>
    <name evidence="3" type="ORF">Pla111_33320</name>
</gene>
<evidence type="ECO:0000259" key="2">
    <source>
        <dbReference type="Pfam" id="PF07589"/>
    </source>
</evidence>
<proteinExistence type="predicted"/>
<dbReference type="Pfam" id="PF07589">
    <property type="entry name" value="PEP-CTERM"/>
    <property type="match status" value="1"/>
</dbReference>
<dbReference type="InterPro" id="IPR013424">
    <property type="entry name" value="Ice-binding_C"/>
</dbReference>
<organism evidence="3 4">
    <name type="scientific">Botrimarina hoheduenensis</name>
    <dbReference type="NCBI Taxonomy" id="2528000"/>
    <lineage>
        <taxon>Bacteria</taxon>
        <taxon>Pseudomonadati</taxon>
        <taxon>Planctomycetota</taxon>
        <taxon>Planctomycetia</taxon>
        <taxon>Pirellulales</taxon>
        <taxon>Lacipirellulaceae</taxon>
        <taxon>Botrimarina</taxon>
    </lineage>
</organism>